<feature type="domain" description="Tetrapyrrole methylase" evidence="6">
    <location>
        <begin position="7"/>
        <end position="213"/>
    </location>
</feature>
<sequence>MSENRKTVFVVGLGPGGGQFLTVQAQSALQQAEVLCGYTVYIDLVRPLYPEKECYATGMTRELDRCRWALDTARAGRDVALVCSGDAGVYGMASPLLELAEAYPDVDVEVVPGLTAALSGGAVLGAPLAHDFCVLSLSDRLTPWEVIEKRLACAAQGDFALALYNPSSKGRPDYLRRAVDILLAHGKAPDTLCGWVRNIGREGQEKQLLPLSQLRDTEVDMFTTVFVGNAATRALNGRMVTPRGYRR</sequence>
<dbReference type="InterPro" id="IPR014776">
    <property type="entry name" value="4pyrrole_Mease_sub2"/>
</dbReference>
<dbReference type="InterPro" id="IPR006363">
    <property type="entry name" value="Cbl_synth_CobJ/CibH_dom"/>
</dbReference>
<comment type="pathway">
    <text evidence="1">Cofactor biosynthesis; adenosylcobalamin biosynthesis.</text>
</comment>
<dbReference type="EMBL" id="JAJEQL010000001">
    <property type="protein sequence ID" value="MCC2198216.1"/>
    <property type="molecule type" value="Genomic_DNA"/>
</dbReference>
<dbReference type="Gene3D" id="3.30.950.10">
    <property type="entry name" value="Methyltransferase, Cobalt-precorrin-4 Transmethylase, Domain 2"/>
    <property type="match status" value="1"/>
</dbReference>
<evidence type="ECO:0000256" key="2">
    <source>
        <dbReference type="ARBA" id="ARBA00022573"/>
    </source>
</evidence>
<name>A0ABS8F4W0_9FIRM</name>
<dbReference type="Gene3D" id="3.40.1010.10">
    <property type="entry name" value="Cobalt-precorrin-4 Transmethylase, Domain 1"/>
    <property type="match status" value="1"/>
</dbReference>
<evidence type="ECO:0000256" key="5">
    <source>
        <dbReference type="ARBA" id="ARBA00022691"/>
    </source>
</evidence>
<reference evidence="7" key="1">
    <citation type="submission" date="2021-10" db="EMBL/GenBank/DDBJ databases">
        <title>Anaerobic single-cell dispensing facilitates the cultivation of human gut bacteria.</title>
        <authorList>
            <person name="Afrizal A."/>
        </authorList>
    </citation>
    <scope>NUCLEOTIDE SEQUENCE</scope>
    <source>
        <strain evidence="7">CLA-AA-H233</strain>
    </source>
</reference>
<accession>A0ABS8F4W0</accession>
<keyword evidence="5" id="KW-0949">S-adenosyl-L-methionine</keyword>
<dbReference type="InterPro" id="IPR000878">
    <property type="entry name" value="4pyrrol_Mease"/>
</dbReference>
<keyword evidence="2" id="KW-0169">Cobalamin biosynthesis</keyword>
<keyword evidence="4 7" id="KW-0808">Transferase</keyword>
<protein>
    <submittedName>
        <fullName evidence="7">Precorrin-3B C(17)-methyltransferase</fullName>
        <ecNumber evidence="7">2.1.1.131</ecNumber>
    </submittedName>
</protein>
<evidence type="ECO:0000256" key="4">
    <source>
        <dbReference type="ARBA" id="ARBA00022679"/>
    </source>
</evidence>
<dbReference type="Pfam" id="PF00590">
    <property type="entry name" value="TP_methylase"/>
    <property type="match status" value="1"/>
</dbReference>
<comment type="caution">
    <text evidence="7">The sequence shown here is derived from an EMBL/GenBank/DDBJ whole genome shotgun (WGS) entry which is preliminary data.</text>
</comment>
<dbReference type="CDD" id="cd11646">
    <property type="entry name" value="Precorrin_3B_C17_MT"/>
    <property type="match status" value="1"/>
</dbReference>
<dbReference type="Proteomes" id="UP001430637">
    <property type="component" value="Unassembled WGS sequence"/>
</dbReference>
<keyword evidence="3 7" id="KW-0489">Methyltransferase</keyword>
<evidence type="ECO:0000259" key="6">
    <source>
        <dbReference type="Pfam" id="PF00590"/>
    </source>
</evidence>
<keyword evidence="8" id="KW-1185">Reference proteome</keyword>
<organism evidence="7 8">
    <name type="scientific">Faecalibacterium butyricigenerans</name>
    <dbReference type="NCBI Taxonomy" id="1851427"/>
    <lineage>
        <taxon>Bacteria</taxon>
        <taxon>Bacillati</taxon>
        <taxon>Bacillota</taxon>
        <taxon>Clostridia</taxon>
        <taxon>Eubacteriales</taxon>
        <taxon>Oscillospiraceae</taxon>
        <taxon>Faecalibacterium</taxon>
    </lineage>
</organism>
<evidence type="ECO:0000313" key="8">
    <source>
        <dbReference type="Proteomes" id="UP001430637"/>
    </source>
</evidence>
<dbReference type="InterPro" id="IPR014777">
    <property type="entry name" value="4pyrrole_Mease_sub1"/>
</dbReference>
<dbReference type="SUPFAM" id="SSF53790">
    <property type="entry name" value="Tetrapyrrole methylase"/>
    <property type="match status" value="1"/>
</dbReference>
<dbReference type="RefSeq" id="WP_227619812.1">
    <property type="nucleotide sequence ID" value="NZ_JAJEQL010000001.1"/>
</dbReference>
<dbReference type="PANTHER" id="PTHR47036">
    <property type="entry name" value="COBALT-FACTOR III C(17)-METHYLTRANSFERASE-RELATED"/>
    <property type="match status" value="1"/>
</dbReference>
<dbReference type="PROSITE" id="PS00839">
    <property type="entry name" value="SUMT_1"/>
    <property type="match status" value="1"/>
</dbReference>
<proteinExistence type="predicted"/>
<dbReference type="InterPro" id="IPR003043">
    <property type="entry name" value="Uropor_MeTrfase_CS"/>
</dbReference>
<gene>
    <name evidence="7" type="primary">cobJ</name>
    <name evidence="7" type="ORF">LKD23_00285</name>
</gene>
<dbReference type="InterPro" id="IPR035996">
    <property type="entry name" value="4pyrrol_Methylase_sf"/>
</dbReference>
<dbReference type="InterPro" id="IPR051810">
    <property type="entry name" value="Precorrin_MeTrfase"/>
</dbReference>
<evidence type="ECO:0000256" key="1">
    <source>
        <dbReference type="ARBA" id="ARBA00004953"/>
    </source>
</evidence>
<dbReference type="EC" id="2.1.1.131" evidence="7"/>
<dbReference type="PANTHER" id="PTHR47036:SF1">
    <property type="entry name" value="COBALT-FACTOR III C(17)-METHYLTRANSFERASE-RELATED"/>
    <property type="match status" value="1"/>
</dbReference>
<dbReference type="GO" id="GO:0032259">
    <property type="term" value="P:methylation"/>
    <property type="evidence" value="ECO:0007669"/>
    <property type="project" value="UniProtKB-KW"/>
</dbReference>
<evidence type="ECO:0000256" key="3">
    <source>
        <dbReference type="ARBA" id="ARBA00022603"/>
    </source>
</evidence>
<evidence type="ECO:0000313" key="7">
    <source>
        <dbReference type="EMBL" id="MCC2198216.1"/>
    </source>
</evidence>
<dbReference type="GO" id="GO:0030789">
    <property type="term" value="F:precorrin-3B C17-methyltransferase activity"/>
    <property type="evidence" value="ECO:0007669"/>
    <property type="project" value="UniProtKB-EC"/>
</dbReference>
<dbReference type="NCBIfam" id="TIGR01466">
    <property type="entry name" value="cobJ_cbiH"/>
    <property type="match status" value="1"/>
</dbReference>